<keyword evidence="4" id="KW-0245">EGF-like domain</keyword>
<reference evidence="25" key="1">
    <citation type="submission" date="2025-08" db="UniProtKB">
        <authorList>
            <consortium name="RefSeq"/>
        </authorList>
    </citation>
    <scope>IDENTIFICATION</scope>
    <source>
        <tissue evidence="25">Whole body</tissue>
    </source>
</reference>
<dbReference type="InterPro" id="IPR002369">
    <property type="entry name" value="Integrin_bsu_VWA"/>
</dbReference>
<dbReference type="InterPro" id="IPR057073">
    <property type="entry name" value="EGF_integrin_2"/>
</dbReference>
<evidence type="ECO:0000256" key="12">
    <source>
        <dbReference type="ARBA" id="ARBA00022889"/>
    </source>
</evidence>
<evidence type="ECO:0000313" key="24">
    <source>
        <dbReference type="Proteomes" id="UP000504618"/>
    </source>
</evidence>
<keyword evidence="15 20" id="KW-0472">Membrane</keyword>
<feature type="non-terminal residue" evidence="25">
    <location>
        <position position="1"/>
    </location>
</feature>
<keyword evidence="12 19" id="KW-0130">Cell adhesion</keyword>
<evidence type="ECO:0000256" key="13">
    <source>
        <dbReference type="ARBA" id="ARBA00022989"/>
    </source>
</evidence>
<dbReference type="Pfam" id="PF00362">
    <property type="entry name" value="Integrin_beta"/>
    <property type="match status" value="1"/>
</dbReference>
<dbReference type="Gene3D" id="1.20.5.100">
    <property type="entry name" value="Cytochrome c1, transmembrane anchor, C-terminal"/>
    <property type="match status" value="1"/>
</dbReference>
<protein>
    <recommendedName>
        <fullName evidence="19">Integrin beta</fullName>
    </recommendedName>
</protein>
<dbReference type="OrthoDB" id="410592at2759"/>
<dbReference type="InterPro" id="IPR015812">
    <property type="entry name" value="Integrin_bsu"/>
</dbReference>
<evidence type="ECO:0000256" key="8">
    <source>
        <dbReference type="ARBA" id="ARBA00022729"/>
    </source>
</evidence>
<dbReference type="Pfam" id="PF08725">
    <property type="entry name" value="Integrin_b_cyt"/>
    <property type="match status" value="1"/>
</dbReference>
<keyword evidence="9" id="KW-0677">Repeat</keyword>
<accession>A0A6J1PKY6</accession>
<evidence type="ECO:0000256" key="3">
    <source>
        <dbReference type="ARBA" id="ARBA00022475"/>
    </source>
</evidence>
<dbReference type="PRINTS" id="PR01186">
    <property type="entry name" value="INTEGRINB"/>
</dbReference>
<evidence type="ECO:0000256" key="2">
    <source>
        <dbReference type="ARBA" id="ARBA00007449"/>
    </source>
</evidence>
<feature type="disulfide bond" evidence="18">
    <location>
        <begin position="588"/>
        <end position="601"/>
    </location>
</feature>
<dbReference type="InterPro" id="IPR057243">
    <property type="entry name" value="Integrin_I-EGF_CS"/>
</dbReference>
<evidence type="ECO:0000256" key="15">
    <source>
        <dbReference type="ARBA" id="ARBA00023136"/>
    </source>
</evidence>
<feature type="domain" description="Integrin beta subunit tail" evidence="23">
    <location>
        <begin position="612"/>
        <end position="706"/>
    </location>
</feature>
<evidence type="ECO:0000256" key="17">
    <source>
        <dbReference type="ARBA" id="ARBA00023180"/>
    </source>
</evidence>
<proteinExistence type="inferred from homology"/>
<evidence type="ECO:0000256" key="7">
    <source>
        <dbReference type="ARBA" id="ARBA00022723"/>
    </source>
</evidence>
<evidence type="ECO:0000256" key="5">
    <source>
        <dbReference type="ARBA" id="ARBA00022553"/>
    </source>
</evidence>
<dbReference type="InterPro" id="IPR032695">
    <property type="entry name" value="Integrin_dom_sf"/>
</dbReference>
<feature type="domain" description="Integrin beta subunit cytoplasmic" evidence="22">
    <location>
        <begin position="730"/>
        <end position="776"/>
    </location>
</feature>
<dbReference type="FunFam" id="2.10.25.10:FF:000036">
    <property type="entry name" value="Integrin beta"/>
    <property type="match status" value="1"/>
</dbReference>
<dbReference type="Gene3D" id="3.40.50.410">
    <property type="entry name" value="von Willebrand factor, type A domain"/>
    <property type="match status" value="1"/>
</dbReference>
<dbReference type="GO" id="GO:0009986">
    <property type="term" value="C:cell surface"/>
    <property type="evidence" value="ECO:0007669"/>
    <property type="project" value="TreeGrafter"/>
</dbReference>
<dbReference type="GO" id="GO:0007160">
    <property type="term" value="P:cell-matrix adhesion"/>
    <property type="evidence" value="ECO:0007669"/>
    <property type="project" value="TreeGrafter"/>
</dbReference>
<dbReference type="Pfam" id="PF23105">
    <property type="entry name" value="EGF_integrin"/>
    <property type="match status" value="2"/>
</dbReference>
<evidence type="ECO:0000256" key="11">
    <source>
        <dbReference type="ARBA" id="ARBA00022842"/>
    </source>
</evidence>
<dbReference type="Gene3D" id="2.10.25.10">
    <property type="entry name" value="Laminin"/>
    <property type="match status" value="4"/>
</dbReference>
<evidence type="ECO:0000256" key="16">
    <source>
        <dbReference type="ARBA" id="ARBA00023157"/>
    </source>
</evidence>
<dbReference type="GO" id="GO:0033627">
    <property type="term" value="P:cell adhesion mediated by integrin"/>
    <property type="evidence" value="ECO:0007669"/>
    <property type="project" value="TreeGrafter"/>
</dbReference>
<feature type="disulfide bond" evidence="18">
    <location>
        <begin position="389"/>
        <end position="663"/>
    </location>
</feature>
<dbReference type="InterPro" id="IPR036465">
    <property type="entry name" value="vWFA_dom_sf"/>
</dbReference>
<feature type="disulfide bond" evidence="18">
    <location>
        <begin position="462"/>
        <end position="479"/>
    </location>
</feature>
<dbReference type="PANTHER" id="PTHR10082:SF60">
    <property type="entry name" value="INTEGRIN BETA-PS"/>
    <property type="match status" value="1"/>
</dbReference>
<dbReference type="SUPFAM" id="SSF69687">
    <property type="entry name" value="Integrin beta tail domain"/>
    <property type="match status" value="1"/>
</dbReference>
<feature type="disulfide bond" evidence="18">
    <location>
        <begin position="356"/>
        <end position="369"/>
    </location>
</feature>
<evidence type="ECO:0000256" key="6">
    <source>
        <dbReference type="ARBA" id="ARBA00022692"/>
    </source>
</evidence>
<feature type="disulfide bond" evidence="18">
    <location>
        <begin position="618"/>
        <end position="701"/>
    </location>
</feature>
<keyword evidence="6 19" id="KW-0812">Transmembrane</keyword>
<feature type="disulfide bond" evidence="18">
    <location>
        <begin position="215"/>
        <end position="256"/>
    </location>
</feature>
<dbReference type="FunFam" id="1.20.5.100:FF:000002">
    <property type="entry name" value="Integrin beta"/>
    <property type="match status" value="1"/>
</dbReference>
<name>A0A6J1PKY6_9HYME</name>
<keyword evidence="10" id="KW-0106">Calcium</keyword>
<dbReference type="Gene3D" id="4.10.1240.30">
    <property type="match status" value="1"/>
</dbReference>
<dbReference type="RefSeq" id="XP_024870006.1">
    <property type="nucleotide sequence ID" value="XM_025014238.1"/>
</dbReference>
<dbReference type="PANTHER" id="PTHR10082">
    <property type="entry name" value="INTEGRIN BETA SUBUNIT"/>
    <property type="match status" value="1"/>
</dbReference>
<evidence type="ECO:0000256" key="4">
    <source>
        <dbReference type="ARBA" id="ARBA00022536"/>
    </source>
</evidence>
<dbReference type="Proteomes" id="UP000504618">
    <property type="component" value="Unplaced"/>
</dbReference>
<evidence type="ECO:0000256" key="20">
    <source>
        <dbReference type="SAM" id="Phobius"/>
    </source>
</evidence>
<sequence>FVCSRLCKVSKQSVSAPLLRCVSKQTYLKEGDLWCQPSAVIYHENTMDILENRQLSSIKGKDPVQVQPQKIRLRLRPGEDYRITMKYSQAEDYPVDLYYLMDLSASMEPYRDKLSKLGLQLAKAMQKLTSNFRIGFGSFVDKVVLPMTSTQPDKLKSPCNLKTGEPCAPPYDYKNQMPLTENVALFEDQVQAAPVSGNLDGPEGGLDAMMQVIVCTKEIGWRQKARHLIVFSTDAIFHIAGDGKLAGIVEPNDCKCHLDEKGFYTYSLLQDYPSISQVNRKAREHNMNIIFAVPDHKNATYQRLSSSISGSSTGTLENDSQNVVALVSSEYEKLVDSVTIIDTAPEMIDVKYFSRCLNKTGKLLERQECGGLRVGNIIDFEVVLKVVECPKNPKDWHQTMEIKPRGLNESLTIDLEIICDCPCENPGHRGYQLNAAECKGKGTSVCGVCSCNPGFYGKQCECEGNDNGDADKSISMIDCKPDNQTTEICSGHGTCKCGVCDCDKRPNNPQELFYGKYCECDNFSCKRSGGQVCGGRGKCECGTCNCLPGWGGETCDCKETNSTCIPTTGKNVEICSGRGKCICGSCHCHERDNIRYSGQYCEACPTCPEQRCDELKDCVECIAYNTGPLATNGKCDLCVHEIDIVDTVEEDLAKDKETGARICRTPGDAGCTFVFKYQYHRAGTGGDIKILQIQAEKEKACPTLIDVFGVALGVVISTVVIGFLILLIWKILTIIHDKREYAKFEKERALAKWDRGENPLYKQATSTFCNPTFKETARN</sequence>
<dbReference type="PROSITE" id="PS52047">
    <property type="entry name" value="I_EGF_2"/>
    <property type="match status" value="1"/>
</dbReference>
<dbReference type="SMART" id="SM01241">
    <property type="entry name" value="Integrin_b_cyt"/>
    <property type="match status" value="1"/>
</dbReference>
<dbReference type="GO" id="GO:0007229">
    <property type="term" value="P:integrin-mediated signaling pathway"/>
    <property type="evidence" value="ECO:0007669"/>
    <property type="project" value="UniProtKB-KW"/>
</dbReference>
<evidence type="ECO:0000256" key="1">
    <source>
        <dbReference type="ARBA" id="ARBA00004251"/>
    </source>
</evidence>
<feature type="disulfide bond" evidence="18">
    <location>
        <begin position="581"/>
        <end position="586"/>
    </location>
</feature>
<feature type="disulfide bond" evidence="18">
    <location>
        <begin position="612"/>
        <end position="621"/>
    </location>
</feature>
<evidence type="ECO:0000259" key="21">
    <source>
        <dbReference type="SMART" id="SM00187"/>
    </source>
</evidence>
<evidence type="ECO:0000256" key="10">
    <source>
        <dbReference type="ARBA" id="ARBA00022837"/>
    </source>
</evidence>
<keyword evidence="24" id="KW-1185">Reference proteome</keyword>
<dbReference type="GO" id="GO:0008305">
    <property type="term" value="C:integrin complex"/>
    <property type="evidence" value="ECO:0007669"/>
    <property type="project" value="TreeGrafter"/>
</dbReference>
<dbReference type="PROSITE" id="PS00243">
    <property type="entry name" value="I_EGF_1"/>
    <property type="match status" value="1"/>
</dbReference>
<dbReference type="SMART" id="SM01242">
    <property type="entry name" value="Integrin_B_tail"/>
    <property type="match status" value="1"/>
</dbReference>
<keyword evidence="5" id="KW-0597">Phosphoprotein</keyword>
<dbReference type="AlphaFoldDB" id="A0A6J1PKY6"/>
<keyword evidence="8" id="KW-0732">Signal</keyword>
<feature type="disulfide bond" evidence="18">
    <location>
        <begin position="446"/>
        <end position="489"/>
    </location>
</feature>
<dbReference type="InterPro" id="IPR012896">
    <property type="entry name" value="Integrin_bsu_tail"/>
</dbReference>
<gene>
    <name evidence="25" type="primary">LOC112453447</name>
</gene>
<dbReference type="GeneID" id="112453447"/>
<evidence type="ECO:0000259" key="23">
    <source>
        <dbReference type="SMART" id="SM01242"/>
    </source>
</evidence>
<dbReference type="InterPro" id="IPR036349">
    <property type="entry name" value="Integrin_bsu_tail_dom_sf"/>
</dbReference>
<organism evidence="24 25">
    <name type="scientific">Temnothorax curvispinosus</name>
    <dbReference type="NCBI Taxonomy" id="300111"/>
    <lineage>
        <taxon>Eukaryota</taxon>
        <taxon>Metazoa</taxon>
        <taxon>Ecdysozoa</taxon>
        <taxon>Arthropoda</taxon>
        <taxon>Hexapoda</taxon>
        <taxon>Insecta</taxon>
        <taxon>Pterygota</taxon>
        <taxon>Neoptera</taxon>
        <taxon>Endopterygota</taxon>
        <taxon>Hymenoptera</taxon>
        <taxon>Apocrita</taxon>
        <taxon>Aculeata</taxon>
        <taxon>Formicoidea</taxon>
        <taxon>Formicidae</taxon>
        <taxon>Myrmicinae</taxon>
        <taxon>Temnothorax</taxon>
    </lineage>
</organism>
<dbReference type="PIRSF" id="PIRSF002512">
    <property type="entry name" value="Integrin_B"/>
    <property type="match status" value="1"/>
</dbReference>
<evidence type="ECO:0000256" key="14">
    <source>
        <dbReference type="ARBA" id="ARBA00023037"/>
    </source>
</evidence>
<keyword evidence="13 20" id="KW-1133">Transmembrane helix</keyword>
<keyword evidence="3" id="KW-1003">Cell membrane</keyword>
<keyword evidence="11" id="KW-0460">Magnesium</keyword>
<feature type="disulfide bond" evidence="18">
    <location>
        <begin position="451"/>
        <end position="460"/>
    </location>
</feature>
<keyword evidence="17" id="KW-0325">Glycoprotein</keyword>
<keyword evidence="16 18" id="KW-1015">Disulfide bond</keyword>
<feature type="disulfide bond" evidence="18">
    <location>
        <begin position="159"/>
        <end position="167"/>
    </location>
</feature>
<evidence type="ECO:0000256" key="9">
    <source>
        <dbReference type="ARBA" id="ARBA00022737"/>
    </source>
</evidence>
<evidence type="ECO:0000256" key="18">
    <source>
        <dbReference type="PIRSR" id="PIRSR002512-1"/>
    </source>
</evidence>
<dbReference type="Pfam" id="PF18372">
    <property type="entry name" value="I-EGF_1"/>
    <property type="match status" value="1"/>
</dbReference>
<dbReference type="GO" id="GO:0005178">
    <property type="term" value="F:integrin binding"/>
    <property type="evidence" value="ECO:0007669"/>
    <property type="project" value="TreeGrafter"/>
</dbReference>
<dbReference type="GO" id="GO:0007157">
    <property type="term" value="P:heterophilic cell-cell adhesion via plasma membrane cell adhesion molecules"/>
    <property type="evidence" value="ECO:0007669"/>
    <property type="project" value="UniProtKB-ARBA"/>
</dbReference>
<feature type="disulfide bond" evidence="18">
    <location>
        <begin position="541"/>
        <end position="575"/>
    </location>
</feature>
<feature type="disulfide bond" evidence="18">
    <location>
        <begin position="546"/>
        <end position="555"/>
    </location>
</feature>
<dbReference type="FunFam" id="3.40.50.410:FF:000002">
    <property type="entry name" value="Integrin beta"/>
    <property type="match status" value="1"/>
</dbReference>
<dbReference type="SMART" id="SM00187">
    <property type="entry name" value="INB"/>
    <property type="match status" value="1"/>
</dbReference>
<dbReference type="SUPFAM" id="SSF69179">
    <property type="entry name" value="Integrin domains"/>
    <property type="match status" value="1"/>
</dbReference>
<dbReference type="InterPro" id="IPR040622">
    <property type="entry name" value="EGF_integrin_1"/>
</dbReference>
<evidence type="ECO:0000256" key="19">
    <source>
        <dbReference type="RuleBase" id="RU000633"/>
    </source>
</evidence>
<feature type="disulfide bond" evidence="18">
    <location>
        <begin position="497"/>
        <end position="533"/>
    </location>
</feature>
<dbReference type="InterPro" id="IPR014836">
    <property type="entry name" value="Integrin_bsu_cyt_dom"/>
</dbReference>
<dbReference type="GO" id="GO:0046872">
    <property type="term" value="F:metal ion binding"/>
    <property type="evidence" value="ECO:0007669"/>
    <property type="project" value="UniProtKB-KW"/>
</dbReference>
<keyword evidence="7" id="KW-0479">Metal-binding</keyword>
<dbReference type="GO" id="GO:0005925">
    <property type="term" value="C:focal adhesion"/>
    <property type="evidence" value="ECO:0007669"/>
    <property type="project" value="TreeGrafter"/>
</dbReference>
<feature type="disulfide bond" evidence="18">
    <location>
        <begin position="520"/>
        <end position="525"/>
    </location>
</feature>
<feature type="disulfide bond" evidence="18">
    <location>
        <begin position="583"/>
        <end position="635"/>
    </location>
</feature>
<feature type="disulfide bond" evidence="18">
    <location>
        <begin position="419"/>
        <end position="423"/>
    </location>
</feature>
<comment type="similarity">
    <text evidence="2 19">Belongs to the integrin beta chain family.</text>
</comment>
<dbReference type="Gene3D" id="2.60.40.1510">
    <property type="entry name" value="ntegrin, alpha v. Chain A, domain 3"/>
    <property type="match status" value="1"/>
</dbReference>
<comment type="subcellular location">
    <subcellularLocation>
        <location evidence="1 19">Cell membrane</location>
        <topology evidence="1 19">Single-pass type I membrane protein</topology>
    </subcellularLocation>
</comment>
<keyword evidence="14 19" id="KW-0401">Integrin</keyword>
<feature type="domain" description="Integrin beta subunit VWA" evidence="21">
    <location>
        <begin position="20"/>
        <end position="421"/>
    </location>
</feature>
<feature type="disulfide bond" evidence="18">
    <location>
        <begin position="557"/>
        <end position="564"/>
    </location>
</feature>
<feature type="disulfide bond" evidence="18">
    <location>
        <begin position="495"/>
        <end position="500"/>
    </location>
</feature>
<dbReference type="GO" id="GO:0016477">
    <property type="term" value="P:cell migration"/>
    <property type="evidence" value="ECO:0007669"/>
    <property type="project" value="TreeGrafter"/>
</dbReference>
<dbReference type="Pfam" id="PF07965">
    <property type="entry name" value="Integrin_B_tail"/>
    <property type="match status" value="1"/>
</dbReference>
<evidence type="ECO:0000259" key="22">
    <source>
        <dbReference type="SMART" id="SM01241"/>
    </source>
</evidence>
<feature type="transmembrane region" description="Helical" evidence="20">
    <location>
        <begin position="707"/>
        <end position="729"/>
    </location>
</feature>
<evidence type="ECO:0000313" key="25">
    <source>
        <dbReference type="RefSeq" id="XP_024870006.1"/>
    </source>
</evidence>
<dbReference type="SUPFAM" id="SSF53300">
    <property type="entry name" value="vWA-like"/>
    <property type="match status" value="1"/>
</dbReference>
<dbReference type="SUPFAM" id="SSF57196">
    <property type="entry name" value="EGF/Laminin"/>
    <property type="match status" value="1"/>
</dbReference>
<feature type="disulfide bond" evidence="18">
    <location>
        <begin position="502"/>
        <end position="518"/>
    </location>
</feature>
<feature type="disulfide bond" evidence="18">
    <location>
        <begin position="539"/>
        <end position="544"/>
    </location>
</feature>